<dbReference type="GO" id="GO:0035556">
    <property type="term" value="P:intracellular signal transduction"/>
    <property type="evidence" value="ECO:0007669"/>
    <property type="project" value="InterPro"/>
</dbReference>
<dbReference type="Proteomes" id="UP000324585">
    <property type="component" value="Unassembled WGS sequence"/>
</dbReference>
<sequence>MATVEADYDRLCAKLCKSKKLKLTLRQTEDGEGQHTFLPRDLVDTLVKKRYVSSYDDAKIVGAELVLRGLIARLDPSPGDENLLEFDCSLTPYRFLTIDPVKQRRSFLGGGSLYRTAPLVA</sequence>
<evidence type="ECO:0000313" key="2">
    <source>
        <dbReference type="EMBL" id="KAA8497235.1"/>
    </source>
</evidence>
<keyword evidence="3" id="KW-1185">Reference proteome</keyword>
<feature type="domain" description="DEP" evidence="1">
    <location>
        <begin position="17"/>
        <end position="97"/>
    </location>
</feature>
<evidence type="ECO:0000259" key="1">
    <source>
        <dbReference type="PROSITE" id="PS50186"/>
    </source>
</evidence>
<dbReference type="InterPro" id="IPR000591">
    <property type="entry name" value="DEP_dom"/>
</dbReference>
<protein>
    <recommendedName>
        <fullName evidence="1">DEP domain-containing protein</fullName>
    </recommendedName>
</protein>
<dbReference type="EMBL" id="VRMN01000002">
    <property type="protein sequence ID" value="KAA8497235.1"/>
    <property type="molecule type" value="Genomic_DNA"/>
</dbReference>
<proteinExistence type="predicted"/>
<dbReference type="AlphaFoldDB" id="A0A5J4Z1L5"/>
<comment type="caution">
    <text evidence="2">The sequence shown here is derived from an EMBL/GenBank/DDBJ whole genome shotgun (WGS) entry which is preliminary data.</text>
</comment>
<name>A0A5J4Z1L5_PORPP</name>
<gene>
    <name evidence="2" type="ORF">FVE85_0964</name>
</gene>
<evidence type="ECO:0000313" key="3">
    <source>
        <dbReference type="Proteomes" id="UP000324585"/>
    </source>
</evidence>
<accession>A0A5J4Z1L5</accession>
<dbReference type="PROSITE" id="PS50186">
    <property type="entry name" value="DEP"/>
    <property type="match status" value="1"/>
</dbReference>
<organism evidence="2 3">
    <name type="scientific">Porphyridium purpureum</name>
    <name type="common">Red alga</name>
    <name type="synonym">Porphyridium cruentum</name>
    <dbReference type="NCBI Taxonomy" id="35688"/>
    <lineage>
        <taxon>Eukaryota</taxon>
        <taxon>Rhodophyta</taxon>
        <taxon>Bangiophyceae</taxon>
        <taxon>Porphyridiales</taxon>
        <taxon>Porphyridiaceae</taxon>
        <taxon>Porphyridium</taxon>
    </lineage>
</organism>
<reference evidence="3" key="1">
    <citation type="journal article" date="2019" name="Nat. Commun.">
        <title>Expansion of phycobilisome linker gene families in mesophilic red algae.</title>
        <authorList>
            <person name="Lee J."/>
            <person name="Kim D."/>
            <person name="Bhattacharya D."/>
            <person name="Yoon H.S."/>
        </authorList>
    </citation>
    <scope>NUCLEOTIDE SEQUENCE [LARGE SCALE GENOMIC DNA]</scope>
    <source>
        <strain evidence="3">CCMP 1328</strain>
    </source>
</reference>